<reference evidence="1" key="2">
    <citation type="submission" date="2015-06" db="UniProtKB">
        <authorList>
            <consortium name="EnsemblProtists"/>
        </authorList>
    </citation>
    <scope>IDENTIFICATION</scope>
    <source>
        <strain evidence="1">Emoy2</strain>
    </source>
</reference>
<dbReference type="EMBL" id="CU694313">
    <property type="status" value="NOT_ANNOTATED_CDS"/>
    <property type="molecule type" value="Genomic_DNA"/>
</dbReference>
<proteinExistence type="predicted"/>
<organism evidence="1 2">
    <name type="scientific">Hyaloperonospora arabidopsidis (strain Emoy2)</name>
    <name type="common">Downy mildew agent</name>
    <name type="synonym">Peronospora arabidopsidis</name>
    <dbReference type="NCBI Taxonomy" id="559515"/>
    <lineage>
        <taxon>Eukaryota</taxon>
        <taxon>Sar</taxon>
        <taxon>Stramenopiles</taxon>
        <taxon>Oomycota</taxon>
        <taxon>Peronosporomycetes</taxon>
        <taxon>Peronosporales</taxon>
        <taxon>Peronosporaceae</taxon>
        <taxon>Hyaloperonospora</taxon>
    </lineage>
</organism>
<evidence type="ECO:0000313" key="1">
    <source>
        <dbReference type="EnsemblProtists" id="HpaP811876"/>
    </source>
</evidence>
<dbReference type="EnsemblProtists" id="HpaT811876">
    <property type="protein sequence ID" value="HpaP811876"/>
    <property type="gene ID" value="HpaG811876"/>
</dbReference>
<dbReference type="HOGENOM" id="CLU_2563293_0_0_1"/>
<dbReference type="Proteomes" id="UP000011713">
    <property type="component" value="Unassembled WGS sequence"/>
</dbReference>
<dbReference type="AlphaFoldDB" id="M4BZ53"/>
<dbReference type="VEuPathDB" id="FungiDB:HpaG811876"/>
<keyword evidence="2" id="KW-1185">Reference proteome</keyword>
<name>M4BZ53_HYAAE</name>
<protein>
    <submittedName>
        <fullName evidence="1">Uncharacterized protein</fullName>
    </submittedName>
</protein>
<dbReference type="InParanoid" id="M4BZ53"/>
<sequence length="82" mass="9028">MPLYSSAQSSGRPTGSCLTTRLSNQVVCRLHWLRKGRYEDQITIKCCHGATTADCLCLNCMKKSSSDARDPVALNHVLKTSL</sequence>
<reference evidence="2" key="1">
    <citation type="journal article" date="2010" name="Science">
        <title>Signatures of adaptation to obligate biotrophy in the Hyaloperonospora arabidopsidis genome.</title>
        <authorList>
            <person name="Baxter L."/>
            <person name="Tripathy S."/>
            <person name="Ishaque N."/>
            <person name="Boot N."/>
            <person name="Cabral A."/>
            <person name="Kemen E."/>
            <person name="Thines M."/>
            <person name="Ah-Fong A."/>
            <person name="Anderson R."/>
            <person name="Badejoko W."/>
            <person name="Bittner-Eddy P."/>
            <person name="Boore J.L."/>
            <person name="Chibucos M.C."/>
            <person name="Coates M."/>
            <person name="Dehal P."/>
            <person name="Delehaunty K."/>
            <person name="Dong S."/>
            <person name="Downton P."/>
            <person name="Dumas B."/>
            <person name="Fabro G."/>
            <person name="Fronick C."/>
            <person name="Fuerstenberg S.I."/>
            <person name="Fulton L."/>
            <person name="Gaulin E."/>
            <person name="Govers F."/>
            <person name="Hughes L."/>
            <person name="Humphray S."/>
            <person name="Jiang R.H."/>
            <person name="Judelson H."/>
            <person name="Kamoun S."/>
            <person name="Kyung K."/>
            <person name="Meijer H."/>
            <person name="Minx P."/>
            <person name="Morris P."/>
            <person name="Nelson J."/>
            <person name="Phuntumart V."/>
            <person name="Qutob D."/>
            <person name="Rehmany A."/>
            <person name="Rougon-Cardoso A."/>
            <person name="Ryden P."/>
            <person name="Torto-Alalibo T."/>
            <person name="Studholme D."/>
            <person name="Wang Y."/>
            <person name="Win J."/>
            <person name="Wood J."/>
            <person name="Clifton S.W."/>
            <person name="Rogers J."/>
            <person name="Van den Ackerveken G."/>
            <person name="Jones J.D."/>
            <person name="McDowell J.M."/>
            <person name="Beynon J."/>
            <person name="Tyler B.M."/>
        </authorList>
    </citation>
    <scope>NUCLEOTIDE SEQUENCE [LARGE SCALE GENOMIC DNA]</scope>
    <source>
        <strain evidence="2">Emoy2</strain>
    </source>
</reference>
<evidence type="ECO:0000313" key="2">
    <source>
        <dbReference type="Proteomes" id="UP000011713"/>
    </source>
</evidence>
<accession>M4BZ53</accession>